<dbReference type="EMBL" id="CAJVQB010020937">
    <property type="protein sequence ID" value="CAG8795789.1"/>
    <property type="molecule type" value="Genomic_DNA"/>
</dbReference>
<evidence type="ECO:0000313" key="1">
    <source>
        <dbReference type="EMBL" id="CAG8795789.1"/>
    </source>
</evidence>
<feature type="non-terminal residue" evidence="1">
    <location>
        <position position="1"/>
    </location>
</feature>
<organism evidence="1 2">
    <name type="scientific">Gigaspora margarita</name>
    <dbReference type="NCBI Taxonomy" id="4874"/>
    <lineage>
        <taxon>Eukaryota</taxon>
        <taxon>Fungi</taxon>
        <taxon>Fungi incertae sedis</taxon>
        <taxon>Mucoromycota</taxon>
        <taxon>Glomeromycotina</taxon>
        <taxon>Glomeromycetes</taxon>
        <taxon>Diversisporales</taxon>
        <taxon>Gigasporaceae</taxon>
        <taxon>Gigaspora</taxon>
    </lineage>
</organism>
<sequence>KKHFLIDILNFIVPKSIKKGFLIPNNTTIKLCISEDSRNVGQKVQHVIIIVVLLNNIKRLHKPKGYYTLTFYSGFENYQSFQNALRFNSANANHFCSWCTYTKQQNRILDQNNKLVGNWTITKNMKQKEHQYMALFDMIDIKNWVYDELHIMLCITD</sequence>
<gene>
    <name evidence="1" type="ORF">GMARGA_LOCUS22059</name>
</gene>
<dbReference type="Proteomes" id="UP000789901">
    <property type="component" value="Unassembled WGS sequence"/>
</dbReference>
<name>A0ABN7VRU3_GIGMA</name>
<reference evidence="1 2" key="1">
    <citation type="submission" date="2021-06" db="EMBL/GenBank/DDBJ databases">
        <authorList>
            <person name="Kallberg Y."/>
            <person name="Tangrot J."/>
            <person name="Rosling A."/>
        </authorList>
    </citation>
    <scope>NUCLEOTIDE SEQUENCE [LARGE SCALE GENOMIC DNA]</scope>
    <source>
        <strain evidence="1 2">120-4 pot B 10/14</strain>
    </source>
</reference>
<accession>A0ABN7VRU3</accession>
<proteinExistence type="predicted"/>
<keyword evidence="2" id="KW-1185">Reference proteome</keyword>
<evidence type="ECO:0000313" key="2">
    <source>
        <dbReference type="Proteomes" id="UP000789901"/>
    </source>
</evidence>
<protein>
    <submittedName>
        <fullName evidence="1">32754_t:CDS:1</fullName>
    </submittedName>
</protein>
<comment type="caution">
    <text evidence="1">The sequence shown here is derived from an EMBL/GenBank/DDBJ whole genome shotgun (WGS) entry which is preliminary data.</text>
</comment>